<dbReference type="Proteomes" id="UP000003561">
    <property type="component" value="Unassembled WGS sequence"/>
</dbReference>
<accession>C0FZD5</accession>
<reference evidence="1 2" key="2">
    <citation type="submission" date="2009-03" db="EMBL/GenBank/DDBJ databases">
        <title>Draft genome sequence of Roseburia inulinivorans (DSM 16841).</title>
        <authorList>
            <person name="Sudarsanam P."/>
            <person name="Ley R."/>
            <person name="Guruge J."/>
            <person name="Turnbaugh P.J."/>
            <person name="Mahowald M."/>
            <person name="Liep D."/>
            <person name="Gordon J."/>
        </authorList>
    </citation>
    <scope>NUCLEOTIDE SEQUENCE [LARGE SCALE GENOMIC DNA]</scope>
    <source>
        <strain evidence="1 2">DSM 16841</strain>
    </source>
</reference>
<name>C0FZD5_9FIRM</name>
<organism evidence="1 2">
    <name type="scientific">Roseburia inulinivorans DSM 16841</name>
    <dbReference type="NCBI Taxonomy" id="622312"/>
    <lineage>
        <taxon>Bacteria</taxon>
        <taxon>Bacillati</taxon>
        <taxon>Bacillota</taxon>
        <taxon>Clostridia</taxon>
        <taxon>Lachnospirales</taxon>
        <taxon>Lachnospiraceae</taxon>
        <taxon>Roseburia</taxon>
    </lineage>
</organism>
<reference evidence="1 2" key="1">
    <citation type="submission" date="2009-02" db="EMBL/GenBank/DDBJ databases">
        <authorList>
            <person name="Fulton L."/>
            <person name="Clifton S."/>
            <person name="Fulton B."/>
            <person name="Xu J."/>
            <person name="Minx P."/>
            <person name="Pepin K.H."/>
            <person name="Johnson M."/>
            <person name="Bhonagiri V."/>
            <person name="Nash W.E."/>
            <person name="Mardis E.R."/>
            <person name="Wilson R.K."/>
        </authorList>
    </citation>
    <scope>NUCLEOTIDE SEQUENCE [LARGE SCALE GENOMIC DNA]</scope>
    <source>
        <strain evidence="1 2">DSM 16841</strain>
    </source>
</reference>
<gene>
    <name evidence="1" type="ORF">ROSEINA2194_04132</name>
</gene>
<dbReference type="AlphaFoldDB" id="C0FZD5"/>
<evidence type="ECO:0000313" key="2">
    <source>
        <dbReference type="Proteomes" id="UP000003561"/>
    </source>
</evidence>
<dbReference type="EMBL" id="ACFY01000165">
    <property type="protein sequence ID" value="EEG92041.1"/>
    <property type="molecule type" value="Genomic_DNA"/>
</dbReference>
<sequence>MLFFFIINLSFAMQAYLPMRKTCLNFKTGYFTNGKDTYYARI</sequence>
<comment type="caution">
    <text evidence="1">The sequence shown here is derived from an EMBL/GenBank/DDBJ whole genome shotgun (WGS) entry which is preliminary data.</text>
</comment>
<protein>
    <submittedName>
        <fullName evidence="1">Uncharacterized protein</fullName>
    </submittedName>
</protein>
<proteinExistence type="predicted"/>
<evidence type="ECO:0000313" key="1">
    <source>
        <dbReference type="EMBL" id="EEG92041.1"/>
    </source>
</evidence>